<evidence type="ECO:0000256" key="4">
    <source>
        <dbReference type="SAM" id="Phobius"/>
    </source>
</evidence>
<organism evidence="5 6">
    <name type="scientific">Streptomyces similanensis</name>
    <dbReference type="NCBI Taxonomy" id="1274988"/>
    <lineage>
        <taxon>Bacteria</taxon>
        <taxon>Bacillati</taxon>
        <taxon>Actinomycetota</taxon>
        <taxon>Actinomycetes</taxon>
        <taxon>Kitasatosporales</taxon>
        <taxon>Streptomycetaceae</taxon>
        <taxon>Streptomyces</taxon>
    </lineage>
</organism>
<comment type="subcellular location">
    <subcellularLocation>
        <location evidence="1">Membrane</location>
    </subcellularLocation>
</comment>
<protein>
    <recommendedName>
        <fullName evidence="7">SnoaL-like domain-containing protein</fullName>
    </recommendedName>
</protein>
<reference evidence="6" key="1">
    <citation type="journal article" date="2019" name="Int. J. Syst. Evol. Microbiol.">
        <title>The Global Catalogue of Microorganisms (GCM) 10K type strain sequencing project: providing services to taxonomists for standard genome sequencing and annotation.</title>
        <authorList>
            <consortium name="The Broad Institute Genomics Platform"/>
            <consortium name="The Broad Institute Genome Sequencing Center for Infectious Disease"/>
            <person name="Wu L."/>
            <person name="Ma J."/>
        </authorList>
    </citation>
    <scope>NUCLEOTIDE SEQUENCE [LARGE SCALE GENOMIC DNA]</scope>
    <source>
        <strain evidence="6">JCM 18410</strain>
    </source>
</reference>
<dbReference type="Proteomes" id="UP001500124">
    <property type="component" value="Unassembled WGS sequence"/>
</dbReference>
<feature type="compositionally biased region" description="Basic and acidic residues" evidence="3">
    <location>
        <begin position="128"/>
        <end position="141"/>
    </location>
</feature>
<accession>A0ABP9KB92</accession>
<evidence type="ECO:0000256" key="2">
    <source>
        <dbReference type="ARBA" id="ARBA00023136"/>
    </source>
</evidence>
<evidence type="ECO:0000313" key="6">
    <source>
        <dbReference type="Proteomes" id="UP001500124"/>
    </source>
</evidence>
<feature type="transmembrane region" description="Helical" evidence="4">
    <location>
        <begin position="171"/>
        <end position="190"/>
    </location>
</feature>
<feature type="compositionally biased region" description="Basic and acidic residues" evidence="3">
    <location>
        <begin position="1"/>
        <end position="14"/>
    </location>
</feature>
<comment type="caution">
    <text evidence="5">The sequence shown here is derived from an EMBL/GenBank/DDBJ whole genome shotgun (WGS) entry which is preliminary data.</text>
</comment>
<keyword evidence="4" id="KW-0812">Transmembrane</keyword>
<gene>
    <name evidence="5" type="ORF">GCM10023336_24560</name>
</gene>
<keyword evidence="2 4" id="KW-0472">Membrane</keyword>
<dbReference type="EMBL" id="BAABKC010000037">
    <property type="protein sequence ID" value="GAA5053845.1"/>
    <property type="molecule type" value="Genomic_DNA"/>
</dbReference>
<feature type="region of interest" description="Disordered" evidence="3">
    <location>
        <begin position="1"/>
        <end position="163"/>
    </location>
</feature>
<keyword evidence="4" id="KW-1133">Transmembrane helix</keyword>
<evidence type="ECO:0000313" key="5">
    <source>
        <dbReference type="EMBL" id="GAA5053845.1"/>
    </source>
</evidence>
<evidence type="ECO:0008006" key="7">
    <source>
        <dbReference type="Google" id="ProtNLM"/>
    </source>
</evidence>
<evidence type="ECO:0000256" key="1">
    <source>
        <dbReference type="ARBA" id="ARBA00004370"/>
    </source>
</evidence>
<proteinExistence type="predicted"/>
<dbReference type="PANTHER" id="PTHR37042:SF4">
    <property type="entry name" value="OUTER MEMBRANE PROTEIN RV1973"/>
    <property type="match status" value="1"/>
</dbReference>
<feature type="compositionally biased region" description="Low complexity" evidence="3">
    <location>
        <begin position="66"/>
        <end position="82"/>
    </location>
</feature>
<name>A0ABP9KB92_9ACTN</name>
<evidence type="ECO:0000256" key="3">
    <source>
        <dbReference type="SAM" id="MobiDB-lite"/>
    </source>
</evidence>
<keyword evidence="6" id="KW-1185">Reference proteome</keyword>
<sequence>MTRLVREDGTREDAAAPADETARSTAGDLPAKDSEPGAGGSGPEPRGEERGAAESGTRAVDGRAGGSVADGPVADGAVAGDPQAGGSLPDGAEAAGSRAGGSVAAGSRAGASESGAAEAGGDGPGTRAWEDRADRADRAAGEDQADPEAGEDASAGETGGRRRFGGRRLRATALAVLAAVLVLAGCGFFYRAHELRSAPAAENRALTDTAATTRVAGDIADDLARVFSYTPDGLDATERSARTVLTGRAARQYTQLIDRIRADVTKQRVTLSTQVVRTGVIRLDGDDARLLVFLDQVSRRGKAAGASAAAQLTITAHRENGQWRIVDITTR</sequence>
<dbReference type="PANTHER" id="PTHR37042">
    <property type="entry name" value="OUTER MEMBRANE PROTEIN RV1973"/>
    <property type="match status" value="1"/>
</dbReference>
<feature type="compositionally biased region" description="Low complexity" evidence="3">
    <location>
        <begin position="91"/>
        <end position="117"/>
    </location>
</feature>